<accession>A0A914CMK8</accession>
<protein>
    <submittedName>
        <fullName evidence="3">Glycine zipper domain-containing protein</fullName>
    </submittedName>
</protein>
<reference evidence="3" key="1">
    <citation type="submission" date="2022-11" db="UniProtKB">
        <authorList>
            <consortium name="WormBaseParasite"/>
        </authorList>
    </citation>
    <scope>IDENTIFICATION</scope>
</reference>
<dbReference type="AlphaFoldDB" id="A0A914CMK8"/>
<keyword evidence="2" id="KW-1185">Reference proteome</keyword>
<sequence length="88" mass="8712">MELADNINPRKAQTRSRRRSDDPLPESLRDDKGLSAAAAAWGSTLAGGATGAGLGAAVGGPVGAALGAAVGMPVGAYLGATRSLKEHE</sequence>
<evidence type="ECO:0000256" key="1">
    <source>
        <dbReference type="SAM" id="MobiDB-lite"/>
    </source>
</evidence>
<name>A0A914CMK8_9BILA</name>
<feature type="region of interest" description="Disordered" evidence="1">
    <location>
        <begin position="1"/>
        <end position="32"/>
    </location>
</feature>
<feature type="compositionally biased region" description="Basic and acidic residues" evidence="1">
    <location>
        <begin position="19"/>
        <end position="32"/>
    </location>
</feature>
<dbReference type="WBParaSite" id="ACRNAN_scaffold12476.g9242.t1">
    <property type="protein sequence ID" value="ACRNAN_scaffold12476.g9242.t1"/>
    <property type="gene ID" value="ACRNAN_scaffold12476.g9242"/>
</dbReference>
<proteinExistence type="predicted"/>
<dbReference type="Proteomes" id="UP000887540">
    <property type="component" value="Unplaced"/>
</dbReference>
<evidence type="ECO:0000313" key="3">
    <source>
        <dbReference type="WBParaSite" id="ACRNAN_scaffold12476.g9242.t1"/>
    </source>
</evidence>
<organism evidence="2 3">
    <name type="scientific">Acrobeloides nanus</name>
    <dbReference type="NCBI Taxonomy" id="290746"/>
    <lineage>
        <taxon>Eukaryota</taxon>
        <taxon>Metazoa</taxon>
        <taxon>Ecdysozoa</taxon>
        <taxon>Nematoda</taxon>
        <taxon>Chromadorea</taxon>
        <taxon>Rhabditida</taxon>
        <taxon>Tylenchina</taxon>
        <taxon>Cephalobomorpha</taxon>
        <taxon>Cephaloboidea</taxon>
        <taxon>Cephalobidae</taxon>
        <taxon>Acrobeloides</taxon>
    </lineage>
</organism>
<evidence type="ECO:0000313" key="2">
    <source>
        <dbReference type="Proteomes" id="UP000887540"/>
    </source>
</evidence>